<evidence type="ECO:0000313" key="2">
    <source>
        <dbReference type="EMBL" id="GFX92528.1"/>
    </source>
</evidence>
<dbReference type="Proteomes" id="UP000887159">
    <property type="component" value="Unassembled WGS sequence"/>
</dbReference>
<keyword evidence="3" id="KW-1185">Reference proteome</keyword>
<evidence type="ECO:0000313" key="3">
    <source>
        <dbReference type="Proteomes" id="UP000887159"/>
    </source>
</evidence>
<name>A0A8X6RCL9_TRICX</name>
<reference evidence="2" key="1">
    <citation type="submission" date="2020-08" db="EMBL/GenBank/DDBJ databases">
        <title>Multicomponent nature underlies the extraordinary mechanical properties of spider dragline silk.</title>
        <authorList>
            <person name="Kono N."/>
            <person name="Nakamura H."/>
            <person name="Mori M."/>
            <person name="Yoshida Y."/>
            <person name="Ohtoshi R."/>
            <person name="Malay A.D."/>
            <person name="Moran D.A.P."/>
            <person name="Tomita M."/>
            <person name="Numata K."/>
            <person name="Arakawa K."/>
        </authorList>
    </citation>
    <scope>NUCLEOTIDE SEQUENCE</scope>
</reference>
<dbReference type="AlphaFoldDB" id="A0A8X6RCL9"/>
<sequence length="143" mass="16415">MAVFYLHDSSHARRNPKESQSAVPHIGELPALRESQHRCRYGKKRQILGVGAAPHCRKSGFDAPLRRIHEQGFRFRLSQAASSTEFAQNCHRLLKRRLNPVWFLPVPINEKKHVHERRFVSSDEVKAASQNALQKLANNGFQK</sequence>
<evidence type="ECO:0000256" key="1">
    <source>
        <dbReference type="SAM" id="MobiDB-lite"/>
    </source>
</evidence>
<feature type="region of interest" description="Disordered" evidence="1">
    <location>
        <begin position="1"/>
        <end position="22"/>
    </location>
</feature>
<feature type="compositionally biased region" description="Basic and acidic residues" evidence="1">
    <location>
        <begin position="8"/>
        <end position="17"/>
    </location>
</feature>
<dbReference type="EMBL" id="BMAU01021148">
    <property type="protein sequence ID" value="GFX92528.1"/>
    <property type="molecule type" value="Genomic_DNA"/>
</dbReference>
<gene>
    <name evidence="2" type="ORF">TNCV_710331</name>
</gene>
<organism evidence="2 3">
    <name type="scientific">Trichonephila clavipes</name>
    <name type="common">Golden silk orbweaver</name>
    <name type="synonym">Nephila clavipes</name>
    <dbReference type="NCBI Taxonomy" id="2585209"/>
    <lineage>
        <taxon>Eukaryota</taxon>
        <taxon>Metazoa</taxon>
        <taxon>Ecdysozoa</taxon>
        <taxon>Arthropoda</taxon>
        <taxon>Chelicerata</taxon>
        <taxon>Arachnida</taxon>
        <taxon>Araneae</taxon>
        <taxon>Araneomorphae</taxon>
        <taxon>Entelegynae</taxon>
        <taxon>Araneoidea</taxon>
        <taxon>Nephilidae</taxon>
        <taxon>Trichonephila</taxon>
    </lineage>
</organism>
<proteinExistence type="predicted"/>
<protein>
    <submittedName>
        <fullName evidence="2">Uncharacterized protein</fullName>
    </submittedName>
</protein>
<accession>A0A8X6RCL9</accession>
<comment type="caution">
    <text evidence="2">The sequence shown here is derived from an EMBL/GenBank/DDBJ whole genome shotgun (WGS) entry which is preliminary data.</text>
</comment>